<evidence type="ECO:0000313" key="2">
    <source>
        <dbReference type="Proteomes" id="UP000694844"/>
    </source>
</evidence>
<dbReference type="AlphaFoldDB" id="A0A8B8EFA1"/>
<dbReference type="GeneID" id="111133857"/>
<feature type="chain" id="PRO_5034753912" evidence="1">
    <location>
        <begin position="18"/>
        <end position="181"/>
    </location>
</feature>
<feature type="signal peptide" evidence="1">
    <location>
        <begin position="1"/>
        <end position="17"/>
    </location>
</feature>
<organism evidence="2 3">
    <name type="scientific">Crassostrea virginica</name>
    <name type="common">Eastern oyster</name>
    <dbReference type="NCBI Taxonomy" id="6565"/>
    <lineage>
        <taxon>Eukaryota</taxon>
        <taxon>Metazoa</taxon>
        <taxon>Spiralia</taxon>
        <taxon>Lophotrochozoa</taxon>
        <taxon>Mollusca</taxon>
        <taxon>Bivalvia</taxon>
        <taxon>Autobranchia</taxon>
        <taxon>Pteriomorphia</taxon>
        <taxon>Ostreida</taxon>
        <taxon>Ostreoidea</taxon>
        <taxon>Ostreidae</taxon>
        <taxon>Crassostrea</taxon>
    </lineage>
</organism>
<dbReference type="Proteomes" id="UP000694844">
    <property type="component" value="Chromosome 5"/>
</dbReference>
<sequence length="181" mass="20834">MNKILWLLFFSMKLCYMENSAGCCGKRNGICSKCCLNYHFHDGQCKACPLGLYGENCTLECTYPYYGELCGFSCENSCPKNQCDKALGCLNQESVRFASPRLNQGLETTIQTTQGTGNRIMRQNTESSNEVGHRQMTKAEEMKKMQYGLLVEQKKKLKEQIIYYKLMNEKLRRELYSSNKD</sequence>
<reference evidence="3" key="1">
    <citation type="submission" date="2025-08" db="UniProtKB">
        <authorList>
            <consortium name="RefSeq"/>
        </authorList>
    </citation>
    <scope>IDENTIFICATION</scope>
    <source>
        <tissue evidence="3">Whole sample</tissue>
    </source>
</reference>
<keyword evidence="2" id="KW-1185">Reference proteome</keyword>
<keyword evidence="1" id="KW-0732">Signal</keyword>
<dbReference type="RefSeq" id="XP_022338271.1">
    <property type="nucleotide sequence ID" value="XM_022482563.1"/>
</dbReference>
<evidence type="ECO:0000313" key="3">
    <source>
        <dbReference type="RefSeq" id="XP_022338271.1"/>
    </source>
</evidence>
<name>A0A8B8EFA1_CRAVI</name>
<proteinExistence type="predicted"/>
<dbReference type="OrthoDB" id="6129274at2759"/>
<dbReference type="KEGG" id="cvn:111133857"/>
<gene>
    <name evidence="3" type="primary">LOC111133857</name>
</gene>
<evidence type="ECO:0000256" key="1">
    <source>
        <dbReference type="SAM" id="SignalP"/>
    </source>
</evidence>
<accession>A0A8B8EFA1</accession>
<protein>
    <submittedName>
        <fullName evidence="3">Uncharacterized protein LOC111133857</fullName>
    </submittedName>
</protein>